<dbReference type="AlphaFoldDB" id="A0A5C6RLK3"/>
<dbReference type="Proteomes" id="UP000321580">
    <property type="component" value="Unassembled WGS sequence"/>
</dbReference>
<keyword evidence="2" id="KW-1185">Reference proteome</keyword>
<proteinExistence type="predicted"/>
<comment type="caution">
    <text evidence="1">The sequence shown here is derived from an EMBL/GenBank/DDBJ whole genome shotgun (WGS) entry which is preliminary data.</text>
</comment>
<organism evidence="1 2">
    <name type="scientific">Phaeodactylibacter luteus</name>
    <dbReference type="NCBI Taxonomy" id="1564516"/>
    <lineage>
        <taxon>Bacteria</taxon>
        <taxon>Pseudomonadati</taxon>
        <taxon>Bacteroidota</taxon>
        <taxon>Saprospiria</taxon>
        <taxon>Saprospirales</taxon>
        <taxon>Haliscomenobacteraceae</taxon>
        <taxon>Phaeodactylibacter</taxon>
    </lineage>
</organism>
<dbReference type="EMBL" id="VOOR01000018">
    <property type="protein sequence ID" value="TXB63216.1"/>
    <property type="molecule type" value="Genomic_DNA"/>
</dbReference>
<accession>A0A5C6RLK3</accession>
<evidence type="ECO:0000313" key="1">
    <source>
        <dbReference type="EMBL" id="TXB63216.1"/>
    </source>
</evidence>
<dbReference type="RefSeq" id="WP_147167471.1">
    <property type="nucleotide sequence ID" value="NZ_VOOR01000018.1"/>
</dbReference>
<gene>
    <name evidence="1" type="ORF">FRY97_10430</name>
</gene>
<protein>
    <submittedName>
        <fullName evidence="1">Uncharacterized protein</fullName>
    </submittedName>
</protein>
<reference evidence="1 2" key="1">
    <citation type="submission" date="2019-08" db="EMBL/GenBank/DDBJ databases">
        <title>Genome of Phaeodactylibacter luteus.</title>
        <authorList>
            <person name="Bowman J.P."/>
        </authorList>
    </citation>
    <scope>NUCLEOTIDE SEQUENCE [LARGE SCALE GENOMIC DNA]</scope>
    <source>
        <strain evidence="1 2">KCTC 42180</strain>
    </source>
</reference>
<evidence type="ECO:0000313" key="2">
    <source>
        <dbReference type="Proteomes" id="UP000321580"/>
    </source>
</evidence>
<sequence>MLKILLLAAPHRFQQVVLHLHAATEKGENKCIKSGLDGAITGISYFFNKILTLFQPRQTLPPEAGTNF</sequence>
<name>A0A5C6RLK3_9BACT</name>